<evidence type="ECO:0000256" key="1">
    <source>
        <dbReference type="SAM" id="SignalP"/>
    </source>
</evidence>
<gene>
    <name evidence="2" type="ORF">MUN79_23265</name>
</gene>
<feature type="chain" id="PRO_5035907352" evidence="1">
    <location>
        <begin position="24"/>
        <end position="166"/>
    </location>
</feature>
<evidence type="ECO:0000313" key="2">
    <source>
        <dbReference type="EMBL" id="UOQ71504.1"/>
    </source>
</evidence>
<proteinExistence type="predicted"/>
<dbReference type="RefSeq" id="WP_244674911.1">
    <property type="nucleotide sequence ID" value="NZ_CP095046.1"/>
</dbReference>
<evidence type="ECO:0000313" key="3">
    <source>
        <dbReference type="Proteomes" id="UP000831796"/>
    </source>
</evidence>
<reference evidence="2" key="1">
    <citation type="submission" date="2022-04" db="EMBL/GenBank/DDBJ databases">
        <title>Hymenobacter sp. isolated from the air.</title>
        <authorList>
            <person name="Won M."/>
            <person name="Lee C.-M."/>
            <person name="Woen H.-Y."/>
            <person name="Kwon S.-W."/>
        </authorList>
    </citation>
    <scope>NUCLEOTIDE SEQUENCE</scope>
    <source>
        <strain evidence="2">5116S-3</strain>
    </source>
</reference>
<accession>A0A8T9Q1X3</accession>
<dbReference type="Proteomes" id="UP000831796">
    <property type="component" value="Chromosome"/>
</dbReference>
<sequence length="166" mass="17758">MSFLRRSALTAALVGSLALGSFAQTTTPTASAPAPPTTPLLGPGQVTTEKYKDYLNKRYADDKEARAVIHLFNRKKTGGIIWLATGVGVIGFVASQTGTKTTNSGTTTVTVTPLGYGLMLGLFGGVGIGKLARFNSEKLYQTLAEYDKSHSFPGFVMEKLDDKDYR</sequence>
<dbReference type="InterPro" id="IPR006311">
    <property type="entry name" value="TAT_signal"/>
</dbReference>
<protein>
    <submittedName>
        <fullName evidence="2">Uncharacterized protein</fullName>
    </submittedName>
</protein>
<dbReference type="EMBL" id="CP095046">
    <property type="protein sequence ID" value="UOQ71504.1"/>
    <property type="molecule type" value="Genomic_DNA"/>
</dbReference>
<organism evidence="2 3">
    <name type="scientific">Hymenobacter cellulosilyticus</name>
    <dbReference type="NCBI Taxonomy" id="2932248"/>
    <lineage>
        <taxon>Bacteria</taxon>
        <taxon>Pseudomonadati</taxon>
        <taxon>Bacteroidota</taxon>
        <taxon>Cytophagia</taxon>
        <taxon>Cytophagales</taxon>
        <taxon>Hymenobacteraceae</taxon>
        <taxon>Hymenobacter</taxon>
    </lineage>
</organism>
<name>A0A8T9Q1X3_9BACT</name>
<dbReference type="AlphaFoldDB" id="A0A8T9Q1X3"/>
<keyword evidence="1" id="KW-0732">Signal</keyword>
<feature type="signal peptide" evidence="1">
    <location>
        <begin position="1"/>
        <end position="23"/>
    </location>
</feature>
<keyword evidence="3" id="KW-1185">Reference proteome</keyword>
<dbReference type="PROSITE" id="PS51318">
    <property type="entry name" value="TAT"/>
    <property type="match status" value="1"/>
</dbReference>
<dbReference type="KEGG" id="hcu:MUN79_23265"/>